<dbReference type="InterPro" id="IPR013249">
    <property type="entry name" value="RNA_pol_sigma70_r4_t2"/>
</dbReference>
<feature type="region of interest" description="Disordered" evidence="5">
    <location>
        <begin position="1"/>
        <end position="23"/>
    </location>
</feature>
<evidence type="ECO:0000256" key="2">
    <source>
        <dbReference type="ARBA" id="ARBA00023015"/>
    </source>
</evidence>
<accession>A0A2D2AW88</accession>
<reference evidence="7 8" key="1">
    <citation type="submission" date="2017-10" db="EMBL/GenBank/DDBJ databases">
        <title>Genome sequence of Caulobacter mirabilis FWC38.</title>
        <authorList>
            <person name="Fiebig A."/>
            <person name="Crosson S."/>
        </authorList>
    </citation>
    <scope>NUCLEOTIDE SEQUENCE [LARGE SCALE GENOMIC DNA]</scope>
    <source>
        <strain evidence="7 8">FWC 38</strain>
    </source>
</reference>
<gene>
    <name evidence="7" type="ORF">CSW64_07485</name>
</gene>
<name>A0A2D2AW88_9CAUL</name>
<evidence type="ECO:0000259" key="6">
    <source>
        <dbReference type="Pfam" id="PF08281"/>
    </source>
</evidence>
<evidence type="ECO:0000256" key="1">
    <source>
        <dbReference type="ARBA" id="ARBA00010641"/>
    </source>
</evidence>
<dbReference type="InterPro" id="IPR036388">
    <property type="entry name" value="WH-like_DNA-bd_sf"/>
</dbReference>
<keyword evidence="2" id="KW-0805">Transcription regulation</keyword>
<dbReference type="GO" id="GO:0006352">
    <property type="term" value="P:DNA-templated transcription initiation"/>
    <property type="evidence" value="ECO:0007669"/>
    <property type="project" value="InterPro"/>
</dbReference>
<dbReference type="InterPro" id="IPR013324">
    <property type="entry name" value="RNA_pol_sigma_r3/r4-like"/>
</dbReference>
<evidence type="ECO:0000256" key="4">
    <source>
        <dbReference type="ARBA" id="ARBA00023163"/>
    </source>
</evidence>
<keyword evidence="8" id="KW-1185">Reference proteome</keyword>
<comment type="similarity">
    <text evidence="1">Belongs to the sigma-70 factor family. ECF subfamily.</text>
</comment>
<evidence type="ECO:0000256" key="3">
    <source>
        <dbReference type="ARBA" id="ARBA00023082"/>
    </source>
</evidence>
<dbReference type="InterPro" id="IPR039425">
    <property type="entry name" value="RNA_pol_sigma-70-like"/>
</dbReference>
<evidence type="ECO:0000256" key="5">
    <source>
        <dbReference type="SAM" id="MobiDB-lite"/>
    </source>
</evidence>
<organism evidence="7 8">
    <name type="scientific">Caulobacter mirabilis</name>
    <dbReference type="NCBI Taxonomy" id="69666"/>
    <lineage>
        <taxon>Bacteria</taxon>
        <taxon>Pseudomonadati</taxon>
        <taxon>Pseudomonadota</taxon>
        <taxon>Alphaproteobacteria</taxon>
        <taxon>Caulobacterales</taxon>
        <taxon>Caulobacteraceae</taxon>
        <taxon>Caulobacter</taxon>
    </lineage>
</organism>
<sequence>MRELGRMASPTTPPMDDPGSDMDRTMQAWLVDYGPALRRYFEKRASPAEAEDMVQDVFLSLQIRGGVAGIQHARGYLFQVARSVLAHRRYNYPALGRPLTPAEASIEELSPERILMGKESLDRLMLALESLPPRSREALLLHRFEEATYASVARRMGITVSAVERLITRALKQLTATLEARR</sequence>
<feature type="domain" description="RNA polymerase sigma factor 70 region 4 type 2" evidence="6">
    <location>
        <begin position="122"/>
        <end position="174"/>
    </location>
</feature>
<dbReference type="PANTHER" id="PTHR43133:SF63">
    <property type="entry name" value="RNA POLYMERASE SIGMA FACTOR FECI-RELATED"/>
    <property type="match status" value="1"/>
</dbReference>
<dbReference type="Gene3D" id="1.10.10.10">
    <property type="entry name" value="Winged helix-like DNA-binding domain superfamily/Winged helix DNA-binding domain"/>
    <property type="match status" value="1"/>
</dbReference>
<dbReference type="GO" id="GO:0003677">
    <property type="term" value="F:DNA binding"/>
    <property type="evidence" value="ECO:0007669"/>
    <property type="project" value="InterPro"/>
</dbReference>
<evidence type="ECO:0000313" key="7">
    <source>
        <dbReference type="EMBL" id="ATQ42270.1"/>
    </source>
</evidence>
<proteinExistence type="inferred from homology"/>
<dbReference type="AlphaFoldDB" id="A0A2D2AW88"/>
<keyword evidence="4" id="KW-0804">Transcription</keyword>
<dbReference type="EMBL" id="CP024201">
    <property type="protein sequence ID" value="ATQ42270.1"/>
    <property type="molecule type" value="Genomic_DNA"/>
</dbReference>
<dbReference type="NCBIfam" id="TIGR02937">
    <property type="entry name" value="sigma70-ECF"/>
    <property type="match status" value="1"/>
</dbReference>
<dbReference type="SUPFAM" id="SSF88946">
    <property type="entry name" value="Sigma2 domain of RNA polymerase sigma factors"/>
    <property type="match status" value="1"/>
</dbReference>
<dbReference type="Gene3D" id="1.10.1740.10">
    <property type="match status" value="1"/>
</dbReference>
<dbReference type="CDD" id="cd06171">
    <property type="entry name" value="Sigma70_r4"/>
    <property type="match status" value="1"/>
</dbReference>
<evidence type="ECO:0000313" key="8">
    <source>
        <dbReference type="Proteomes" id="UP000228945"/>
    </source>
</evidence>
<dbReference type="KEGG" id="cmb:CSW64_07485"/>
<dbReference type="OrthoDB" id="7188614at2"/>
<dbReference type="InterPro" id="IPR013325">
    <property type="entry name" value="RNA_pol_sigma_r2"/>
</dbReference>
<dbReference type="Proteomes" id="UP000228945">
    <property type="component" value="Chromosome"/>
</dbReference>
<protein>
    <submittedName>
        <fullName evidence="7">RNA polymerase subunit sigma-24</fullName>
    </submittedName>
</protein>
<dbReference type="InterPro" id="IPR014284">
    <property type="entry name" value="RNA_pol_sigma-70_dom"/>
</dbReference>
<dbReference type="SUPFAM" id="SSF88659">
    <property type="entry name" value="Sigma3 and sigma4 domains of RNA polymerase sigma factors"/>
    <property type="match status" value="1"/>
</dbReference>
<dbReference type="Pfam" id="PF08281">
    <property type="entry name" value="Sigma70_r4_2"/>
    <property type="match status" value="1"/>
</dbReference>
<keyword evidence="3" id="KW-0731">Sigma factor</keyword>
<dbReference type="GO" id="GO:0016987">
    <property type="term" value="F:sigma factor activity"/>
    <property type="evidence" value="ECO:0007669"/>
    <property type="project" value="UniProtKB-KW"/>
</dbReference>
<dbReference type="PANTHER" id="PTHR43133">
    <property type="entry name" value="RNA POLYMERASE ECF-TYPE SIGMA FACTO"/>
    <property type="match status" value="1"/>
</dbReference>